<reference evidence="6" key="1">
    <citation type="submission" date="2021-08" db="EMBL/GenBank/DDBJ databases">
        <authorList>
            <person name="Misof B."/>
            <person name="Oliver O."/>
            <person name="Podsiadlowski L."/>
            <person name="Donath A."/>
            <person name="Peters R."/>
            <person name="Mayer C."/>
            <person name="Rust J."/>
            <person name="Gunkel S."/>
            <person name="Lesny P."/>
            <person name="Martin S."/>
            <person name="Oeyen J.P."/>
            <person name="Petersen M."/>
            <person name="Panagiotis P."/>
            <person name="Wilbrandt J."/>
            <person name="Tanja T."/>
        </authorList>
    </citation>
    <scope>NUCLEOTIDE SEQUENCE</scope>
    <source>
        <strain evidence="6">GBR_01_08_01A</strain>
        <tissue evidence="6">Thorax + abdomen</tissue>
    </source>
</reference>
<organism evidence="6 7">
    <name type="scientific">Odynerus spinipes</name>
    <dbReference type="NCBI Taxonomy" id="1348599"/>
    <lineage>
        <taxon>Eukaryota</taxon>
        <taxon>Metazoa</taxon>
        <taxon>Ecdysozoa</taxon>
        <taxon>Arthropoda</taxon>
        <taxon>Hexapoda</taxon>
        <taxon>Insecta</taxon>
        <taxon>Pterygota</taxon>
        <taxon>Neoptera</taxon>
        <taxon>Endopterygota</taxon>
        <taxon>Hymenoptera</taxon>
        <taxon>Apocrita</taxon>
        <taxon>Aculeata</taxon>
        <taxon>Vespoidea</taxon>
        <taxon>Vespidae</taxon>
        <taxon>Eumeninae</taxon>
        <taxon>Odynerus</taxon>
    </lineage>
</organism>
<evidence type="ECO:0000256" key="5">
    <source>
        <dbReference type="ARBA" id="ARBA00023242"/>
    </source>
</evidence>
<sequence length="315" mass="37189">MLLRSDALRVFFENEGVSNIAPKVVVASAPAHWKVEQETPTALACGRLRLCLLYIFGLINSLSMSSWKKAAKSTQKTHRERHQPESRKYLGLLEKKKDYVRRAKDYHNKQRTLKLLRKRALDRNPDEFYFHMINSKVEKGIHREKDKEEEHTPDQIKLMETQDIKYVAYKRNIEAKKVDKLQSQLHLIDVANETKNKHIFYVDDEEEKTFDIAKKLNTHPALVSRRTNRPDLSRLKDIKLPPLDENILAKVEKEKYKAYKELHKRIEREKALTVVQQKLEIRKALANKKVTKPKMVKPATKDSAPIYKWKFERKR</sequence>
<keyword evidence="4" id="KW-0698">rRNA processing</keyword>
<evidence type="ECO:0000313" key="6">
    <source>
        <dbReference type="EMBL" id="KAK2576878.1"/>
    </source>
</evidence>
<keyword evidence="7" id="KW-1185">Reference proteome</keyword>
<dbReference type="PANTHER" id="PTHR12838">
    <property type="entry name" value="U3 SMALL NUCLEOLAR RNA-ASSOCIATED PROTEIN 11"/>
    <property type="match status" value="1"/>
</dbReference>
<comment type="similarity">
    <text evidence="2">Belongs to the UTP11 family.</text>
</comment>
<dbReference type="GO" id="GO:0032040">
    <property type="term" value="C:small-subunit processome"/>
    <property type="evidence" value="ECO:0007669"/>
    <property type="project" value="InterPro"/>
</dbReference>
<name>A0AAD9RCM9_9HYME</name>
<evidence type="ECO:0000256" key="3">
    <source>
        <dbReference type="ARBA" id="ARBA00020121"/>
    </source>
</evidence>
<dbReference type="InterPro" id="IPR007144">
    <property type="entry name" value="SSU_processome_Utp11"/>
</dbReference>
<dbReference type="AlphaFoldDB" id="A0AAD9RCM9"/>
<reference evidence="6" key="2">
    <citation type="journal article" date="2023" name="Commun. Biol.">
        <title>Intrasexual cuticular hydrocarbon dimorphism in a wasp sheds light on hydrocarbon biosynthesis genes in Hymenoptera.</title>
        <authorList>
            <person name="Moris V.C."/>
            <person name="Podsiadlowski L."/>
            <person name="Martin S."/>
            <person name="Oeyen J.P."/>
            <person name="Donath A."/>
            <person name="Petersen M."/>
            <person name="Wilbrandt J."/>
            <person name="Misof B."/>
            <person name="Liedtke D."/>
            <person name="Thamm M."/>
            <person name="Scheiner R."/>
            <person name="Schmitt T."/>
            <person name="Niehuis O."/>
        </authorList>
    </citation>
    <scope>NUCLEOTIDE SEQUENCE</scope>
    <source>
        <strain evidence="6">GBR_01_08_01A</strain>
    </source>
</reference>
<gene>
    <name evidence="6" type="ORF">KPH14_005504</name>
</gene>
<dbReference type="Proteomes" id="UP001258017">
    <property type="component" value="Unassembled WGS sequence"/>
</dbReference>
<evidence type="ECO:0000256" key="1">
    <source>
        <dbReference type="ARBA" id="ARBA00004604"/>
    </source>
</evidence>
<dbReference type="Pfam" id="PF03998">
    <property type="entry name" value="Utp11"/>
    <property type="match status" value="1"/>
</dbReference>
<keyword evidence="5" id="KW-0539">Nucleus</keyword>
<dbReference type="EMBL" id="JAIFRP010004405">
    <property type="protein sequence ID" value="KAK2576878.1"/>
    <property type="molecule type" value="Genomic_DNA"/>
</dbReference>
<dbReference type="GO" id="GO:0006364">
    <property type="term" value="P:rRNA processing"/>
    <property type="evidence" value="ECO:0007669"/>
    <property type="project" value="UniProtKB-KW"/>
</dbReference>
<protein>
    <recommendedName>
        <fullName evidence="3">Probable U3 small nucleolar RNA-associated protein 11</fullName>
    </recommendedName>
</protein>
<evidence type="ECO:0000256" key="4">
    <source>
        <dbReference type="ARBA" id="ARBA00022552"/>
    </source>
</evidence>
<comment type="subcellular location">
    <subcellularLocation>
        <location evidence="1">Nucleus</location>
        <location evidence="1">Nucleolus</location>
    </subcellularLocation>
</comment>
<evidence type="ECO:0000256" key="2">
    <source>
        <dbReference type="ARBA" id="ARBA00008105"/>
    </source>
</evidence>
<evidence type="ECO:0000313" key="7">
    <source>
        <dbReference type="Proteomes" id="UP001258017"/>
    </source>
</evidence>
<accession>A0AAD9RCM9</accession>
<dbReference type="PANTHER" id="PTHR12838:SF0">
    <property type="entry name" value="U3 SMALL NUCLEOLAR RNA-ASSOCIATED PROTEIN 11-RELATED"/>
    <property type="match status" value="1"/>
</dbReference>
<proteinExistence type="inferred from homology"/>
<comment type="caution">
    <text evidence="6">The sequence shown here is derived from an EMBL/GenBank/DDBJ whole genome shotgun (WGS) entry which is preliminary data.</text>
</comment>